<accession>A0A1M4S765</accession>
<evidence type="ECO:0000256" key="2">
    <source>
        <dbReference type="ARBA" id="ARBA00006337"/>
    </source>
</evidence>
<feature type="transmembrane region" description="Helical" evidence="10">
    <location>
        <begin position="48"/>
        <end position="69"/>
    </location>
</feature>
<feature type="transmembrane region" description="Helical" evidence="10">
    <location>
        <begin position="75"/>
        <end position="99"/>
    </location>
</feature>
<feature type="transmembrane region" description="Helical" evidence="10">
    <location>
        <begin position="184"/>
        <end position="207"/>
    </location>
</feature>
<evidence type="ECO:0000256" key="1">
    <source>
        <dbReference type="ARBA" id="ARBA00004651"/>
    </source>
</evidence>
<dbReference type="SMART" id="SM01091">
    <property type="entry name" value="CorC_HlyC"/>
    <property type="match status" value="1"/>
</dbReference>
<evidence type="ECO:0000313" key="13">
    <source>
        <dbReference type="Proteomes" id="UP000184327"/>
    </source>
</evidence>
<feature type="transmembrane region" description="Helical" evidence="10">
    <location>
        <begin position="153"/>
        <end position="172"/>
    </location>
</feature>
<dbReference type="RefSeq" id="WP_073353157.1">
    <property type="nucleotide sequence ID" value="NZ_FQUZ01000001.1"/>
</dbReference>
<dbReference type="CDD" id="cd04590">
    <property type="entry name" value="CBS_pair_CorC_HlyC_assoc"/>
    <property type="match status" value="1"/>
</dbReference>
<keyword evidence="8 10" id="KW-0472">Membrane</keyword>
<feature type="transmembrane region" description="Helical" evidence="10">
    <location>
        <begin position="120"/>
        <end position="141"/>
    </location>
</feature>
<organism evidence="12 13">
    <name type="scientific">Lampropedia hyalina DSM 16112</name>
    <dbReference type="NCBI Taxonomy" id="1122156"/>
    <lineage>
        <taxon>Bacteria</taxon>
        <taxon>Pseudomonadati</taxon>
        <taxon>Pseudomonadota</taxon>
        <taxon>Betaproteobacteria</taxon>
        <taxon>Burkholderiales</taxon>
        <taxon>Comamonadaceae</taxon>
        <taxon>Lampropedia</taxon>
    </lineage>
</organism>
<evidence type="ECO:0000256" key="4">
    <source>
        <dbReference type="ARBA" id="ARBA00022692"/>
    </source>
</evidence>
<evidence type="ECO:0000256" key="3">
    <source>
        <dbReference type="ARBA" id="ARBA00022475"/>
    </source>
</evidence>
<keyword evidence="7 9" id="KW-0129">CBS domain</keyword>
<dbReference type="InterPro" id="IPR000644">
    <property type="entry name" value="CBS_dom"/>
</dbReference>
<proteinExistence type="inferred from homology"/>
<dbReference type="GO" id="GO:0050660">
    <property type="term" value="F:flavin adenine dinucleotide binding"/>
    <property type="evidence" value="ECO:0007669"/>
    <property type="project" value="InterPro"/>
</dbReference>
<evidence type="ECO:0000256" key="6">
    <source>
        <dbReference type="ARBA" id="ARBA00022989"/>
    </source>
</evidence>
<dbReference type="InterPro" id="IPR046342">
    <property type="entry name" value="CBS_dom_sf"/>
</dbReference>
<keyword evidence="6 10" id="KW-1133">Transmembrane helix</keyword>
<dbReference type="EMBL" id="FQUZ01000001">
    <property type="protein sequence ID" value="SHE28030.1"/>
    <property type="molecule type" value="Genomic_DNA"/>
</dbReference>
<feature type="domain" description="CBS" evidence="11">
    <location>
        <begin position="304"/>
        <end position="366"/>
    </location>
</feature>
<dbReference type="Gene3D" id="3.10.580.10">
    <property type="entry name" value="CBS-domain"/>
    <property type="match status" value="1"/>
</dbReference>
<evidence type="ECO:0000256" key="9">
    <source>
        <dbReference type="PROSITE-ProRule" id="PRU00703"/>
    </source>
</evidence>
<dbReference type="Pfam" id="PF00571">
    <property type="entry name" value="CBS"/>
    <property type="match status" value="1"/>
</dbReference>
<dbReference type="PROSITE" id="PS51371">
    <property type="entry name" value="CBS"/>
    <property type="match status" value="2"/>
</dbReference>
<dbReference type="PANTHER" id="PTHR22777">
    <property type="entry name" value="HEMOLYSIN-RELATED"/>
    <property type="match status" value="1"/>
</dbReference>
<dbReference type="SUPFAM" id="SSF54631">
    <property type="entry name" value="CBS-domain pair"/>
    <property type="match status" value="1"/>
</dbReference>
<dbReference type="InterPro" id="IPR005496">
    <property type="entry name" value="Integral_membrane_TerC"/>
</dbReference>
<feature type="domain" description="CBS" evidence="11">
    <location>
        <begin position="369"/>
        <end position="426"/>
    </location>
</feature>
<feature type="transmembrane region" description="Helical" evidence="10">
    <location>
        <begin position="12"/>
        <end position="36"/>
    </location>
</feature>
<keyword evidence="5" id="KW-0677">Repeat</keyword>
<name>A0A1M4S765_9BURK</name>
<dbReference type="OrthoDB" id="9797674at2"/>
<protein>
    <submittedName>
        <fullName evidence="12">Membrane protein TerC, possibly involved in tellurium resistance</fullName>
    </submittedName>
</protein>
<dbReference type="InterPro" id="IPR005170">
    <property type="entry name" value="Transptr-assoc_dom"/>
</dbReference>
<dbReference type="InterPro" id="IPR036318">
    <property type="entry name" value="FAD-bd_PCMH-like_sf"/>
</dbReference>
<dbReference type="SUPFAM" id="SSF56176">
    <property type="entry name" value="FAD-binding/transporter-associated domain-like"/>
    <property type="match status" value="1"/>
</dbReference>
<gene>
    <name evidence="12" type="ORF">SAMN02745117_00011</name>
</gene>
<reference evidence="12 13" key="1">
    <citation type="submission" date="2016-11" db="EMBL/GenBank/DDBJ databases">
        <authorList>
            <person name="Jaros S."/>
            <person name="Januszkiewicz K."/>
            <person name="Wedrychowicz H."/>
        </authorList>
    </citation>
    <scope>NUCLEOTIDE SEQUENCE [LARGE SCALE GENOMIC DNA]</scope>
    <source>
        <strain evidence="12 13">DSM 16112</strain>
    </source>
</reference>
<dbReference type="PANTHER" id="PTHR22777:SF15">
    <property type="entry name" value="UPF0053 INNER MEMBRANE PROTEIN YOAE"/>
    <property type="match status" value="1"/>
</dbReference>
<keyword evidence="13" id="KW-1185">Reference proteome</keyword>
<sequence>MEWLSDPAVWIGLLTLIVLEIVLGIDNLVFIAILADKLPQHQRDKARIIGLTLALVMRLALLSVMAQIIKLTTPIFGFWIFDFSWRDLILLGGGLFLLWKATTELHERLEGVLHAGPARKGYASFGLVLVQIVILDAVFSLDSIITAVGMVQHLPVMMAAVIIAMVVMIVASKPLTQFVNRHPTVVVLCLGFLLMIGLTLVAEGLGFHFPKGYLYAAIGFSILIESLNQWRQRNMLRHESLTPYRDRTARTVLRLLGDRHGLEETGSSQASQVANSLPEAFGDEERKMVSGVLTLAERSVLSVMTPRADVEWIDITASKEDLYQQLVANPHGLFPVCDRNGLDNVLGIARAKDLLADVVQSGGIDTKASVRQPLIVPESISVIKLTEMLRHSRRQMALISDEYGTILGLVTPMDVLEAIAGEFPDVGEVLDIQPVGAEHWSVDGGANLHALEQATGIHQLTDEDEEYTTVAGLMLHELEMLPEVGQTLEYAGLRLEITEMDDRRVTRVDVRKLHDEPLQAEGQQGA</sequence>
<dbReference type="Pfam" id="PF03471">
    <property type="entry name" value="CorC_HlyC"/>
    <property type="match status" value="1"/>
</dbReference>
<dbReference type="GO" id="GO:0005886">
    <property type="term" value="C:plasma membrane"/>
    <property type="evidence" value="ECO:0007669"/>
    <property type="project" value="UniProtKB-SubCell"/>
</dbReference>
<keyword evidence="4 10" id="KW-0812">Transmembrane</keyword>
<dbReference type="InterPro" id="IPR016169">
    <property type="entry name" value="FAD-bd_PCMH_sub2"/>
</dbReference>
<evidence type="ECO:0000256" key="8">
    <source>
        <dbReference type="ARBA" id="ARBA00023136"/>
    </source>
</evidence>
<comment type="subcellular location">
    <subcellularLocation>
        <location evidence="1">Cell membrane</location>
        <topology evidence="1">Multi-pass membrane protein</topology>
    </subcellularLocation>
</comment>
<dbReference type="STRING" id="1122156.SAMN02745117_00011"/>
<dbReference type="Gene3D" id="3.30.465.10">
    <property type="match status" value="1"/>
</dbReference>
<evidence type="ECO:0000259" key="11">
    <source>
        <dbReference type="PROSITE" id="PS51371"/>
    </source>
</evidence>
<dbReference type="InterPro" id="IPR044751">
    <property type="entry name" value="Ion_transp-like_CBS"/>
</dbReference>
<dbReference type="AlphaFoldDB" id="A0A1M4S765"/>
<dbReference type="Proteomes" id="UP000184327">
    <property type="component" value="Unassembled WGS sequence"/>
</dbReference>
<evidence type="ECO:0000313" key="12">
    <source>
        <dbReference type="EMBL" id="SHE28030.1"/>
    </source>
</evidence>
<evidence type="ECO:0000256" key="10">
    <source>
        <dbReference type="SAM" id="Phobius"/>
    </source>
</evidence>
<dbReference type="Pfam" id="PF03741">
    <property type="entry name" value="TerC"/>
    <property type="match status" value="1"/>
</dbReference>
<evidence type="ECO:0000256" key="7">
    <source>
        <dbReference type="ARBA" id="ARBA00023122"/>
    </source>
</evidence>
<evidence type="ECO:0000256" key="5">
    <source>
        <dbReference type="ARBA" id="ARBA00022737"/>
    </source>
</evidence>
<keyword evidence="3" id="KW-1003">Cell membrane</keyword>
<comment type="similarity">
    <text evidence="2">Belongs to the UPF0053 family.</text>
</comment>